<comment type="caution">
    <text evidence="1">The sequence shown here is derived from an EMBL/GenBank/DDBJ whole genome shotgun (WGS) entry which is preliminary data.</text>
</comment>
<protein>
    <submittedName>
        <fullName evidence="1">Uncharacterized protein</fullName>
    </submittedName>
</protein>
<name>A0A8S1T7N3_PAROT</name>
<reference evidence="1" key="1">
    <citation type="submission" date="2021-01" db="EMBL/GenBank/DDBJ databases">
        <authorList>
            <consortium name="Genoscope - CEA"/>
            <person name="William W."/>
        </authorList>
    </citation>
    <scope>NUCLEOTIDE SEQUENCE</scope>
</reference>
<evidence type="ECO:0000313" key="1">
    <source>
        <dbReference type="EMBL" id="CAD8146662.1"/>
    </source>
</evidence>
<dbReference type="Proteomes" id="UP000683925">
    <property type="component" value="Unassembled WGS sequence"/>
</dbReference>
<accession>A0A8S1T7N3</accession>
<sequence length="107" mass="13104">MEIIQEIKCMKPKYDDVIRLTHEKDHKRIHEHSKKEHLNYSESYFLNKNIKVTFRVLIQWYKSLITFNIYLSKPSQQIYLYVMRVQSKEINIQMILLQKLFINSKSI</sequence>
<gene>
    <name evidence="1" type="ORF">POCTA_138.1.T0190022</name>
</gene>
<dbReference type="EMBL" id="CAJJDP010000019">
    <property type="protein sequence ID" value="CAD8146662.1"/>
    <property type="molecule type" value="Genomic_DNA"/>
</dbReference>
<proteinExistence type="predicted"/>
<dbReference type="AlphaFoldDB" id="A0A8S1T7N3"/>
<keyword evidence="2" id="KW-1185">Reference proteome</keyword>
<organism evidence="1 2">
    <name type="scientific">Paramecium octaurelia</name>
    <dbReference type="NCBI Taxonomy" id="43137"/>
    <lineage>
        <taxon>Eukaryota</taxon>
        <taxon>Sar</taxon>
        <taxon>Alveolata</taxon>
        <taxon>Ciliophora</taxon>
        <taxon>Intramacronucleata</taxon>
        <taxon>Oligohymenophorea</taxon>
        <taxon>Peniculida</taxon>
        <taxon>Parameciidae</taxon>
        <taxon>Paramecium</taxon>
    </lineage>
</organism>
<evidence type="ECO:0000313" key="2">
    <source>
        <dbReference type="Proteomes" id="UP000683925"/>
    </source>
</evidence>